<dbReference type="Pfam" id="PF00480">
    <property type="entry name" value="ROK"/>
    <property type="match status" value="1"/>
</dbReference>
<comment type="caution">
    <text evidence="2">The sequence shown here is derived from an EMBL/GenBank/DDBJ whole genome shotgun (WGS) entry which is preliminary data.</text>
</comment>
<evidence type="ECO:0000313" key="2">
    <source>
        <dbReference type="EMBL" id="PAU67002.1"/>
    </source>
</evidence>
<name>A0A2A2EDF9_9BIFI</name>
<proteinExistence type="inferred from homology"/>
<dbReference type="Gene3D" id="3.30.420.40">
    <property type="match status" value="2"/>
</dbReference>
<dbReference type="Pfam" id="PF13412">
    <property type="entry name" value="HTH_24"/>
    <property type="match status" value="1"/>
</dbReference>
<dbReference type="Gene3D" id="1.10.10.10">
    <property type="entry name" value="Winged helix-like DNA-binding domain superfamily/Winged helix DNA-binding domain"/>
    <property type="match status" value="1"/>
</dbReference>
<dbReference type="SUPFAM" id="SSF46785">
    <property type="entry name" value="Winged helix' DNA-binding domain"/>
    <property type="match status" value="1"/>
</dbReference>
<dbReference type="InterPro" id="IPR049874">
    <property type="entry name" value="ROK_cs"/>
</dbReference>
<dbReference type="PANTHER" id="PTHR18964">
    <property type="entry name" value="ROK (REPRESSOR, ORF, KINASE) FAMILY"/>
    <property type="match status" value="1"/>
</dbReference>
<dbReference type="AlphaFoldDB" id="A0A2A2EDF9"/>
<dbReference type="InterPro" id="IPR036388">
    <property type="entry name" value="WH-like_DNA-bd_sf"/>
</dbReference>
<reference evidence="2 3" key="1">
    <citation type="journal article" date="2017" name="ISME J.">
        <title>Unveiling bifidobacterial biogeography across the mammalian branch of the tree of life.</title>
        <authorList>
            <person name="Milani C."/>
            <person name="Mangifesta M."/>
            <person name="Mancabelli L."/>
            <person name="Lugli G.A."/>
            <person name="James K."/>
            <person name="Duranti S."/>
            <person name="Turroni F."/>
            <person name="Ferrario C."/>
            <person name="Ossiprandi M.C."/>
            <person name="van Sinderen D."/>
            <person name="Ventura M."/>
        </authorList>
    </citation>
    <scope>NUCLEOTIDE SEQUENCE [LARGE SCALE GENOMIC DNA]</scope>
    <source>
        <strain evidence="3">Ham19E</strain>
    </source>
</reference>
<dbReference type="InterPro" id="IPR000600">
    <property type="entry name" value="ROK"/>
</dbReference>
<dbReference type="PROSITE" id="PS01125">
    <property type="entry name" value="ROK"/>
    <property type="match status" value="1"/>
</dbReference>
<dbReference type="SUPFAM" id="SSF53067">
    <property type="entry name" value="Actin-like ATPase domain"/>
    <property type="match status" value="1"/>
</dbReference>
<gene>
    <name evidence="2" type="ORF">B1526_1502</name>
</gene>
<dbReference type="GO" id="GO:0003700">
    <property type="term" value="F:DNA-binding transcription factor activity"/>
    <property type="evidence" value="ECO:0007669"/>
    <property type="project" value="InterPro"/>
</dbReference>
<dbReference type="InterPro" id="IPR036390">
    <property type="entry name" value="WH_DNA-bd_sf"/>
</dbReference>
<accession>A0A2A2EDF9</accession>
<dbReference type="RefSeq" id="WP_095615467.1">
    <property type="nucleotide sequence ID" value="NZ_MVOH01000017.1"/>
</dbReference>
<comment type="similarity">
    <text evidence="1">Belongs to the ROK (NagC/XylR) family.</text>
</comment>
<dbReference type="EMBL" id="MVOH01000017">
    <property type="protein sequence ID" value="PAU67002.1"/>
    <property type="molecule type" value="Genomic_DNA"/>
</dbReference>
<dbReference type="Proteomes" id="UP000218399">
    <property type="component" value="Unassembled WGS sequence"/>
</dbReference>
<dbReference type="OrthoDB" id="5174513at2"/>
<sequence length="425" mass="45423">MRTEQPSQSEYNRARVMRFLYNNGVASRAQIAKALDLTPAAITKITAKLIEDDLISETGEIEGARNRRSIGLALDTERFHVIGVKFARSLIQVGLFDLGGNAAQIWVDTTADHPSIADAVAALKRLINDIIARFGDVIAIGMAVPGPYLKDRGRTAVVSSMQEWRDVNFPDTFADAFDVPVVIEQDARAGALAQQLFGADTQQTDAHSAQGAQNSAQQRDLAYYLIGEGVGLGVIEHGRTIDGARGTATEIGHVSIDVNGKACDCGNHGCLERYCSAVAIHETLDEALAEGDAIVEGSDELSHIEACEALFALAERGDERALALVRDIGTVVGYGLVTIINAFNPPRIIIGDIVAHGGETLLDAAQRVVDERVLDDLARTTHITLSDMPTDAAVTGAAAVAITAFLEQPSRFVDLIRRQTPSAST</sequence>
<keyword evidence="3" id="KW-1185">Reference proteome</keyword>
<organism evidence="2 3">
    <name type="scientific">Bifidobacterium criceti</name>
    <dbReference type="NCBI Taxonomy" id="1960969"/>
    <lineage>
        <taxon>Bacteria</taxon>
        <taxon>Bacillati</taxon>
        <taxon>Actinomycetota</taxon>
        <taxon>Actinomycetes</taxon>
        <taxon>Bifidobacteriales</taxon>
        <taxon>Bifidobacteriaceae</taxon>
        <taxon>Bifidobacterium</taxon>
    </lineage>
</organism>
<evidence type="ECO:0000256" key="1">
    <source>
        <dbReference type="ARBA" id="ARBA00006479"/>
    </source>
</evidence>
<protein>
    <submittedName>
        <fullName evidence="2">NagC family transcriptional regulator</fullName>
    </submittedName>
</protein>
<dbReference type="PANTHER" id="PTHR18964:SF149">
    <property type="entry name" value="BIFUNCTIONAL UDP-N-ACETYLGLUCOSAMINE 2-EPIMERASE_N-ACETYLMANNOSAMINE KINASE"/>
    <property type="match status" value="1"/>
</dbReference>
<evidence type="ECO:0000313" key="3">
    <source>
        <dbReference type="Proteomes" id="UP000218399"/>
    </source>
</evidence>
<dbReference type="InterPro" id="IPR043129">
    <property type="entry name" value="ATPase_NBD"/>
</dbReference>